<feature type="compositionally biased region" description="Polar residues" evidence="1">
    <location>
        <begin position="42"/>
        <end position="52"/>
    </location>
</feature>
<organism evidence="2 3">
    <name type="scientific">Perkinsus olseni</name>
    <name type="common">Perkinsus atlanticus</name>
    <dbReference type="NCBI Taxonomy" id="32597"/>
    <lineage>
        <taxon>Eukaryota</taxon>
        <taxon>Sar</taxon>
        <taxon>Alveolata</taxon>
        <taxon>Perkinsozoa</taxon>
        <taxon>Perkinsea</taxon>
        <taxon>Perkinsida</taxon>
        <taxon>Perkinsidae</taxon>
        <taxon>Perkinsus</taxon>
    </lineage>
</organism>
<feature type="non-terminal residue" evidence="2">
    <location>
        <position position="1"/>
    </location>
</feature>
<gene>
    <name evidence="2" type="ORF">FOZ63_008331</name>
</gene>
<name>A0A7J6TMW1_PEROL</name>
<dbReference type="AlphaFoldDB" id="A0A7J6TMW1"/>
<feature type="region of interest" description="Disordered" evidence="1">
    <location>
        <begin position="1"/>
        <end position="52"/>
    </location>
</feature>
<evidence type="ECO:0000313" key="2">
    <source>
        <dbReference type="EMBL" id="KAF4746395.1"/>
    </source>
</evidence>
<proteinExistence type="predicted"/>
<feature type="compositionally biased region" description="Polar residues" evidence="1">
    <location>
        <begin position="19"/>
        <end position="34"/>
    </location>
</feature>
<comment type="caution">
    <text evidence="2">The sequence shown here is derived from an EMBL/GenBank/DDBJ whole genome shotgun (WGS) entry which is preliminary data.</text>
</comment>
<protein>
    <submittedName>
        <fullName evidence="2">Uncharacterized protein</fullName>
    </submittedName>
</protein>
<keyword evidence="3" id="KW-1185">Reference proteome</keyword>
<dbReference type="EMBL" id="JABANO010009689">
    <property type="protein sequence ID" value="KAF4746395.1"/>
    <property type="molecule type" value="Genomic_DNA"/>
</dbReference>
<dbReference type="Proteomes" id="UP000553632">
    <property type="component" value="Unassembled WGS sequence"/>
</dbReference>
<sequence>MYEQPTYSHSESRRPSNRRPYQTAGSGQGRTDATSDGEATLAISSQQPGRDL</sequence>
<evidence type="ECO:0000256" key="1">
    <source>
        <dbReference type="SAM" id="MobiDB-lite"/>
    </source>
</evidence>
<evidence type="ECO:0000313" key="3">
    <source>
        <dbReference type="Proteomes" id="UP000553632"/>
    </source>
</evidence>
<accession>A0A7J6TMW1</accession>
<reference evidence="2 3" key="1">
    <citation type="submission" date="2020-04" db="EMBL/GenBank/DDBJ databases">
        <title>Perkinsus olseni comparative genomics.</title>
        <authorList>
            <person name="Bogema D.R."/>
        </authorList>
    </citation>
    <scope>NUCLEOTIDE SEQUENCE [LARGE SCALE GENOMIC DNA]</scope>
    <source>
        <strain evidence="2 3">ATCC PRA-207</strain>
    </source>
</reference>